<accession>A0A549YEU8</accession>
<dbReference type="GO" id="GO:0005524">
    <property type="term" value="F:ATP binding"/>
    <property type="evidence" value="ECO:0007669"/>
    <property type="project" value="UniProtKB-KW"/>
</dbReference>
<sequence>MNRFENVSGTWCLWDDSINVNRNDGKDKLDTSYNHGGGCTFAAAVTANLANGKPVKEAVERAKDFVTAAIAHGWQLNEHGGPVMHGAYNQLGNN</sequence>
<evidence type="ECO:0000256" key="4">
    <source>
        <dbReference type="ARBA" id="ARBA00022840"/>
    </source>
</evidence>
<keyword evidence="9" id="KW-1185">Reference proteome</keyword>
<dbReference type="GO" id="GO:0008902">
    <property type="term" value="F:hydroxymethylpyrimidine kinase activity"/>
    <property type="evidence" value="ECO:0007669"/>
    <property type="project" value="TreeGrafter"/>
</dbReference>
<evidence type="ECO:0000256" key="3">
    <source>
        <dbReference type="ARBA" id="ARBA00022777"/>
    </source>
</evidence>
<comment type="caution">
    <text evidence="7">The sequence shown here is derived from an EMBL/GenBank/DDBJ whole genome shotgun (WGS) entry which is preliminary data.</text>
</comment>
<dbReference type="PANTHER" id="PTHR20858:SF19">
    <property type="entry name" value="PYRIDOXINE KINASE"/>
    <property type="match status" value="1"/>
</dbReference>
<dbReference type="PANTHER" id="PTHR20858">
    <property type="entry name" value="PHOSPHOMETHYLPYRIMIDINE KINASE"/>
    <property type="match status" value="1"/>
</dbReference>
<evidence type="ECO:0000313" key="7">
    <source>
        <dbReference type="EMBL" id="TRM10395.1"/>
    </source>
</evidence>
<accession>A0A5S3QI79</accession>
<dbReference type="Proteomes" id="UP000306980">
    <property type="component" value="Unassembled WGS sequence"/>
</dbReference>
<evidence type="ECO:0000256" key="2">
    <source>
        <dbReference type="ARBA" id="ARBA00022741"/>
    </source>
</evidence>
<reference evidence="6 8" key="1">
    <citation type="submission" date="2019-05" db="EMBL/GenBank/DDBJ databases">
        <title>Genomic analysis of Lentibacillus sp. NKC220-2.</title>
        <authorList>
            <person name="Oh Y.J."/>
        </authorList>
    </citation>
    <scope>NUCLEOTIDE SEQUENCE [LARGE SCALE GENOMIC DNA]</scope>
    <source>
        <strain evidence="6 8">NKC220-2</strain>
    </source>
</reference>
<dbReference type="SUPFAM" id="SSF53613">
    <property type="entry name" value="Ribokinase-like"/>
    <property type="match status" value="1"/>
</dbReference>
<keyword evidence="3" id="KW-0808">Transferase</keyword>
<dbReference type="OrthoDB" id="9810880at2"/>
<gene>
    <name evidence="6" type="ORF">FFL34_04775</name>
    <name evidence="7" type="ORF">FH966_00930</name>
</gene>
<dbReference type="GO" id="GO:0009228">
    <property type="term" value="P:thiamine biosynthetic process"/>
    <property type="evidence" value="ECO:0007669"/>
    <property type="project" value="TreeGrafter"/>
</dbReference>
<dbReference type="GO" id="GO:0008972">
    <property type="term" value="F:phosphomethylpyrimidine kinase activity"/>
    <property type="evidence" value="ECO:0007669"/>
    <property type="project" value="TreeGrafter"/>
</dbReference>
<dbReference type="GO" id="GO:0005829">
    <property type="term" value="C:cytosol"/>
    <property type="evidence" value="ECO:0007669"/>
    <property type="project" value="TreeGrafter"/>
</dbReference>
<proteinExistence type="inferred from homology"/>
<evidence type="ECO:0000259" key="5">
    <source>
        <dbReference type="Pfam" id="PF08543"/>
    </source>
</evidence>
<feature type="domain" description="Pyridoxamine kinase/Phosphomethylpyrimidine kinase" evidence="5">
    <location>
        <begin position="26"/>
        <end position="83"/>
    </location>
</feature>
<dbReference type="Pfam" id="PF08543">
    <property type="entry name" value="Phos_pyr_kin"/>
    <property type="match status" value="1"/>
</dbReference>
<evidence type="ECO:0000256" key="1">
    <source>
        <dbReference type="ARBA" id="ARBA00009879"/>
    </source>
</evidence>
<keyword evidence="3" id="KW-0418">Kinase</keyword>
<dbReference type="AlphaFoldDB" id="A0A549YEU8"/>
<evidence type="ECO:0000313" key="6">
    <source>
        <dbReference type="EMBL" id="TMN21497.1"/>
    </source>
</evidence>
<dbReference type="EMBL" id="VJMZ01000001">
    <property type="protein sequence ID" value="TRM10395.1"/>
    <property type="molecule type" value="Genomic_DNA"/>
</dbReference>
<keyword evidence="2" id="KW-0547">Nucleotide-binding</keyword>
<evidence type="ECO:0000313" key="9">
    <source>
        <dbReference type="Proteomes" id="UP000319280"/>
    </source>
</evidence>
<organism evidence="7 9">
    <name type="scientific">Lentibacillus cibarius</name>
    <dbReference type="NCBI Taxonomy" id="2583219"/>
    <lineage>
        <taxon>Bacteria</taxon>
        <taxon>Bacillati</taxon>
        <taxon>Bacillota</taxon>
        <taxon>Bacilli</taxon>
        <taxon>Bacillales</taxon>
        <taxon>Bacillaceae</taxon>
        <taxon>Lentibacillus</taxon>
    </lineage>
</organism>
<reference evidence="7 9" key="2">
    <citation type="submission" date="2019-07" db="EMBL/GenBank/DDBJ databases">
        <title>Genomic analysis of Lentibacillus sp. NKC851-2.</title>
        <authorList>
            <person name="Oh Y.J."/>
        </authorList>
    </citation>
    <scope>NUCLEOTIDE SEQUENCE [LARGE SCALE GENOMIC DNA]</scope>
    <source>
        <strain evidence="7 9">NKC851-2</strain>
    </source>
</reference>
<name>A0A549YEU8_9BACI</name>
<keyword evidence="4" id="KW-0067">ATP-binding</keyword>
<dbReference type="InterPro" id="IPR013749">
    <property type="entry name" value="PM/HMP-P_kinase-1"/>
</dbReference>
<evidence type="ECO:0000313" key="8">
    <source>
        <dbReference type="Proteomes" id="UP000306980"/>
    </source>
</evidence>
<protein>
    <recommendedName>
        <fullName evidence="5">Pyridoxamine kinase/Phosphomethylpyrimidine kinase domain-containing protein</fullName>
    </recommendedName>
</protein>
<dbReference type="Gene3D" id="3.40.1190.20">
    <property type="match status" value="1"/>
</dbReference>
<comment type="similarity">
    <text evidence="1">Belongs to the ThiD family.</text>
</comment>
<dbReference type="Proteomes" id="UP000319280">
    <property type="component" value="Unassembled WGS sequence"/>
</dbReference>
<dbReference type="InterPro" id="IPR029056">
    <property type="entry name" value="Ribokinase-like"/>
</dbReference>
<dbReference type="EMBL" id="VCIA01000001">
    <property type="protein sequence ID" value="TMN21497.1"/>
    <property type="molecule type" value="Genomic_DNA"/>
</dbReference>